<dbReference type="STRING" id="75906.THERU_01100"/>
<keyword evidence="8" id="KW-0249">Electron transport</keyword>
<dbReference type="AlphaFoldDB" id="W0DF07"/>
<keyword evidence="4" id="KW-1003">Cell membrane</keyword>
<dbReference type="InterPro" id="IPR002585">
    <property type="entry name" value="Cyt-d_ubiquinol_oxidase_su_1"/>
</dbReference>
<dbReference type="EMBL" id="CP007028">
    <property type="protein sequence ID" value="AHE95490.1"/>
    <property type="molecule type" value="Genomic_DNA"/>
</dbReference>
<feature type="transmembrane region" description="Helical" evidence="13">
    <location>
        <begin position="287"/>
        <end position="306"/>
    </location>
</feature>
<evidence type="ECO:0000313" key="16">
    <source>
        <dbReference type="Proteomes" id="UP000018914"/>
    </source>
</evidence>
<evidence type="ECO:0000256" key="10">
    <source>
        <dbReference type="ARBA" id="ARBA00023004"/>
    </source>
</evidence>
<gene>
    <name evidence="15" type="ORF">THERU_01100</name>
</gene>
<dbReference type="GO" id="GO:0046872">
    <property type="term" value="F:metal ion binding"/>
    <property type="evidence" value="ECO:0007669"/>
    <property type="project" value="UniProtKB-KW"/>
</dbReference>
<comment type="similarity">
    <text evidence="2">Belongs to the cytochrome ubiquinol oxidase subunit 1 family.</text>
</comment>
<dbReference type="GO" id="GO:0020037">
    <property type="term" value="F:heme binding"/>
    <property type="evidence" value="ECO:0007669"/>
    <property type="project" value="InterPro"/>
</dbReference>
<evidence type="ECO:0000256" key="7">
    <source>
        <dbReference type="ARBA" id="ARBA00022723"/>
    </source>
</evidence>
<keyword evidence="3" id="KW-0813">Transport</keyword>
<evidence type="ECO:0000256" key="3">
    <source>
        <dbReference type="ARBA" id="ARBA00022448"/>
    </source>
</evidence>
<evidence type="ECO:0000256" key="8">
    <source>
        <dbReference type="ARBA" id="ARBA00022982"/>
    </source>
</evidence>
<evidence type="ECO:0000256" key="6">
    <source>
        <dbReference type="ARBA" id="ARBA00022692"/>
    </source>
</evidence>
<evidence type="ECO:0000256" key="1">
    <source>
        <dbReference type="ARBA" id="ARBA00004651"/>
    </source>
</evidence>
<accession>W0DF07</accession>
<dbReference type="GO" id="GO:0019646">
    <property type="term" value="P:aerobic electron transport chain"/>
    <property type="evidence" value="ECO:0007669"/>
    <property type="project" value="InterPro"/>
</dbReference>
<evidence type="ECO:0000256" key="2">
    <source>
        <dbReference type="ARBA" id="ARBA00009819"/>
    </source>
</evidence>
<dbReference type="PROSITE" id="PS51007">
    <property type="entry name" value="CYTC"/>
    <property type="match status" value="1"/>
</dbReference>
<reference evidence="15 16" key="1">
    <citation type="submission" date="2013-12" db="EMBL/GenBank/DDBJ databases">
        <authorList>
            <consortium name="DOE Joint Genome Institute"/>
            <person name="Eisen J."/>
            <person name="Huntemann M."/>
            <person name="Han J."/>
            <person name="Chen A."/>
            <person name="Kyrpides N."/>
            <person name="Mavromatis K."/>
            <person name="Markowitz V."/>
            <person name="Palaniappan K."/>
            <person name="Ivanova N."/>
            <person name="Schaumberg A."/>
            <person name="Pati A."/>
            <person name="Liolios K."/>
            <person name="Nordberg H.P."/>
            <person name="Cantor M.N."/>
            <person name="Hua S.X."/>
            <person name="Woyke T."/>
        </authorList>
    </citation>
    <scope>NUCLEOTIDE SEQUENCE [LARGE SCALE GENOMIC DNA]</scope>
    <source>
        <strain evidence="15 16">DSM 23557</strain>
    </source>
</reference>
<evidence type="ECO:0000256" key="11">
    <source>
        <dbReference type="ARBA" id="ARBA00023136"/>
    </source>
</evidence>
<feature type="transmembrane region" description="Helical" evidence="13">
    <location>
        <begin position="64"/>
        <end position="84"/>
    </location>
</feature>
<dbReference type="GO" id="GO:0005886">
    <property type="term" value="C:plasma membrane"/>
    <property type="evidence" value="ECO:0007669"/>
    <property type="project" value="UniProtKB-SubCell"/>
</dbReference>
<feature type="domain" description="Cytochrome c" evidence="14">
    <location>
        <begin position="370"/>
        <end position="448"/>
    </location>
</feature>
<keyword evidence="16" id="KW-1185">Reference proteome</keyword>
<keyword evidence="9 13" id="KW-1133">Transmembrane helix</keyword>
<evidence type="ECO:0000313" key="15">
    <source>
        <dbReference type="EMBL" id="AHE95490.1"/>
    </source>
</evidence>
<evidence type="ECO:0000256" key="4">
    <source>
        <dbReference type="ARBA" id="ARBA00022475"/>
    </source>
</evidence>
<dbReference type="KEGG" id="trd:THERU_01100"/>
<dbReference type="GO" id="GO:0070069">
    <property type="term" value="C:cytochrome complex"/>
    <property type="evidence" value="ECO:0007669"/>
    <property type="project" value="InterPro"/>
</dbReference>
<name>W0DF07_9AQUI</name>
<feature type="transmembrane region" description="Helical" evidence="13">
    <location>
        <begin position="20"/>
        <end position="44"/>
    </location>
</feature>
<proteinExistence type="inferred from homology"/>
<keyword evidence="7 12" id="KW-0479">Metal-binding</keyword>
<dbReference type="SUPFAM" id="SSF46626">
    <property type="entry name" value="Cytochrome c"/>
    <property type="match status" value="1"/>
</dbReference>
<organism evidence="16">
    <name type="scientific">Thermocrinis ruber</name>
    <dbReference type="NCBI Taxonomy" id="75906"/>
    <lineage>
        <taxon>Bacteria</taxon>
        <taxon>Pseudomonadati</taxon>
        <taxon>Aquificota</taxon>
        <taxon>Aquificia</taxon>
        <taxon>Aquificales</taxon>
        <taxon>Aquificaceae</taxon>
        <taxon>Thermocrinis</taxon>
    </lineage>
</organism>
<evidence type="ECO:0000256" key="13">
    <source>
        <dbReference type="SAM" id="Phobius"/>
    </source>
</evidence>
<keyword evidence="11 13" id="KW-0472">Membrane</keyword>
<evidence type="ECO:0000259" key="14">
    <source>
        <dbReference type="PROSITE" id="PS51007"/>
    </source>
</evidence>
<dbReference type="HOGENOM" id="CLU_033225_0_0_0"/>
<dbReference type="eggNOG" id="COG2010">
    <property type="taxonomic scope" value="Bacteria"/>
</dbReference>
<feature type="transmembrane region" description="Helical" evidence="13">
    <location>
        <begin position="104"/>
        <end position="126"/>
    </location>
</feature>
<dbReference type="InterPro" id="IPR036909">
    <property type="entry name" value="Cyt_c-like_dom_sf"/>
</dbReference>
<feature type="transmembrane region" description="Helical" evidence="13">
    <location>
        <begin position="191"/>
        <end position="209"/>
    </location>
</feature>
<comment type="subcellular location">
    <subcellularLocation>
        <location evidence="1">Cell membrane</location>
        <topology evidence="1">Multi-pass membrane protein</topology>
    </subcellularLocation>
</comment>
<dbReference type="eggNOG" id="COG1271">
    <property type="taxonomic scope" value="Bacteria"/>
</dbReference>
<dbReference type="InterPro" id="IPR009056">
    <property type="entry name" value="Cyt_c-like_dom"/>
</dbReference>
<dbReference type="OrthoDB" id="9795893at2"/>
<protein>
    <submittedName>
        <fullName evidence="15">Cytochrome C</fullName>
    </submittedName>
</protein>
<dbReference type="PATRIC" id="fig|75906.3.peg.216"/>
<keyword evidence="5 12" id="KW-0349">Heme</keyword>
<evidence type="ECO:0000256" key="5">
    <source>
        <dbReference type="ARBA" id="ARBA00022617"/>
    </source>
</evidence>
<dbReference type="Pfam" id="PF01654">
    <property type="entry name" value="Cyt_bd_oxida_I"/>
    <property type="match status" value="1"/>
</dbReference>
<keyword evidence="10 12" id="KW-0408">Iron</keyword>
<feature type="transmembrane region" description="Helical" evidence="13">
    <location>
        <begin position="138"/>
        <end position="161"/>
    </location>
</feature>
<dbReference type="GO" id="GO:0009055">
    <property type="term" value="F:electron transfer activity"/>
    <property type="evidence" value="ECO:0007669"/>
    <property type="project" value="InterPro"/>
</dbReference>
<dbReference type="RefSeq" id="WP_025305438.1">
    <property type="nucleotide sequence ID" value="NZ_CP007028.1"/>
</dbReference>
<feature type="transmembrane region" description="Helical" evidence="13">
    <location>
        <begin position="261"/>
        <end position="280"/>
    </location>
</feature>
<evidence type="ECO:0000256" key="12">
    <source>
        <dbReference type="PROSITE-ProRule" id="PRU00433"/>
    </source>
</evidence>
<sequence length="473" mass="52736">MDVLGFYPMWYVPVVGSATIIGIIASLHVLASHTSVGASILLAYLATKAYRENQPQIYDYIKKYLLTLLVFSYVSGSITGPGIWFSATVANPRGISALIHNFVWVWAAEWVWFVAEVTLVYILFYTLGRIDQKSWLRLAWTFAIGSWATMYIIVGILSFMLSPGHEKWFTTGSILDAFYNKNYFPHLLSRTAYMFAIAGVIGLGIAALMKKDLPEKIYKDIVKTLSYWGIGGIVFGLMFFAWYVSTLPERSLVMLEGVVPLYLKVSIMLTILIVLTYFFLTAIRPQVARFWISLPIFILIFFLGVFPEEKIRETIRKPYVAGEFVWVNQIVSRDVPAKGIESEVPVIDQKGLLTVNAFVPEGLKKIDSQNEIMAGKAIAILQCSGCHNVTGSTGLRPFGQKFAGMTDPNVVYGFLAGYLRDNPPPYMPKFVGTDEELRALSAYIAHMISNGGSVSAKIEVPNTSAEAKKEVQP</sequence>
<feature type="transmembrane region" description="Helical" evidence="13">
    <location>
        <begin position="221"/>
        <end position="241"/>
    </location>
</feature>
<keyword evidence="6 13" id="KW-0812">Transmembrane</keyword>
<evidence type="ECO:0000256" key="9">
    <source>
        <dbReference type="ARBA" id="ARBA00022989"/>
    </source>
</evidence>
<dbReference type="Proteomes" id="UP000018914">
    <property type="component" value="Chromosome"/>
</dbReference>
<dbReference type="Gene3D" id="1.10.760.10">
    <property type="entry name" value="Cytochrome c-like domain"/>
    <property type="match status" value="1"/>
</dbReference>